<protein>
    <submittedName>
        <fullName evidence="2">Colanic acid biosynthesis glycosyltransferase WcaI</fullName>
    </submittedName>
</protein>
<dbReference type="CDD" id="cd03794">
    <property type="entry name" value="GT4_WbuB-like"/>
    <property type="match status" value="1"/>
</dbReference>
<dbReference type="Pfam" id="PF00534">
    <property type="entry name" value="Glycos_transf_1"/>
    <property type="match status" value="1"/>
</dbReference>
<dbReference type="PANTHER" id="PTHR12526">
    <property type="entry name" value="GLYCOSYLTRANSFERASE"/>
    <property type="match status" value="1"/>
</dbReference>
<dbReference type="GO" id="GO:0016757">
    <property type="term" value="F:glycosyltransferase activity"/>
    <property type="evidence" value="ECO:0007669"/>
    <property type="project" value="InterPro"/>
</dbReference>
<name>A0A367GR18_9SPHI</name>
<feature type="domain" description="Glycosyl transferase family 1" evidence="1">
    <location>
        <begin position="230"/>
        <end position="382"/>
    </location>
</feature>
<evidence type="ECO:0000313" key="3">
    <source>
        <dbReference type="Proteomes" id="UP000253209"/>
    </source>
</evidence>
<dbReference type="EMBL" id="QGDC01000002">
    <property type="protein sequence ID" value="RCH55909.1"/>
    <property type="molecule type" value="Genomic_DNA"/>
</dbReference>
<evidence type="ECO:0000313" key="2">
    <source>
        <dbReference type="EMBL" id="RCH55909.1"/>
    </source>
</evidence>
<accession>A0A367GR18</accession>
<keyword evidence="3" id="KW-1185">Reference proteome</keyword>
<proteinExistence type="predicted"/>
<keyword evidence="2" id="KW-0808">Transferase</keyword>
<dbReference type="Gene3D" id="3.40.50.2000">
    <property type="entry name" value="Glycogen Phosphorylase B"/>
    <property type="match status" value="2"/>
</dbReference>
<dbReference type="NCBIfam" id="NF007640">
    <property type="entry name" value="PRK10307.1"/>
    <property type="match status" value="1"/>
</dbReference>
<dbReference type="InterPro" id="IPR001296">
    <property type="entry name" value="Glyco_trans_1"/>
</dbReference>
<sequence length="413" mass="47128">MQKKSFLLITTNYHPEPTATGKFNGEMIEWLVKKGHNCTVITTFPHYPYWKVMPPYTNRWYKKETKSFGLPGSGLLTVYRCPHFIPKVPTGKMRLIQEFTFLFTSFFVLLGLLFKRSIDYALAVAPPFHTVYWALLYKWIKRAKVIYHIQDLQIDTAQELGMLKSSWLFDILYKNEKWVLKQADFVSSISEGMIKKLANRSGREILTFPNWVDTGFFTPMADRHKLKINWGYAADDVVLLYSGGIGEKQGLDIIVHAANISRNHKHIKFVICGSGQYKVTLEEIAAQYALTNIKFLPLQDKAHFNEFLNMGDVHLIIQKSSASDLALPSKLTNILAVGGACLVTTFPDTSLYDVVTKNNIGFTCDPDNPQSLADTILTLPADIDQQRYNARMFATRHLDIDSILNRFTHDIQA</sequence>
<reference evidence="2 3" key="1">
    <citation type="submission" date="2018-05" db="EMBL/GenBank/DDBJ databases">
        <title>Mucilaginibacter hurinus sp. nov., isolated from briquette warehouse soil.</title>
        <authorList>
            <person name="Choi L."/>
        </authorList>
    </citation>
    <scope>NUCLEOTIDE SEQUENCE [LARGE SCALE GENOMIC DNA]</scope>
    <source>
        <strain evidence="2 3">ZR32</strain>
    </source>
</reference>
<dbReference type="SUPFAM" id="SSF53756">
    <property type="entry name" value="UDP-Glycosyltransferase/glycogen phosphorylase"/>
    <property type="match status" value="1"/>
</dbReference>
<dbReference type="Proteomes" id="UP000253209">
    <property type="component" value="Unassembled WGS sequence"/>
</dbReference>
<organism evidence="2 3">
    <name type="scientific">Mucilaginibacter hurinus</name>
    <dbReference type="NCBI Taxonomy" id="2201324"/>
    <lineage>
        <taxon>Bacteria</taxon>
        <taxon>Pseudomonadati</taxon>
        <taxon>Bacteroidota</taxon>
        <taxon>Sphingobacteriia</taxon>
        <taxon>Sphingobacteriales</taxon>
        <taxon>Sphingobacteriaceae</taxon>
        <taxon>Mucilaginibacter</taxon>
    </lineage>
</organism>
<dbReference type="RefSeq" id="WP_114003945.1">
    <property type="nucleotide sequence ID" value="NZ_QGDC01000002.1"/>
</dbReference>
<dbReference type="OrthoDB" id="9811902at2"/>
<gene>
    <name evidence="2" type="ORF">DJ568_03920</name>
</gene>
<comment type="caution">
    <text evidence="2">The sequence shown here is derived from an EMBL/GenBank/DDBJ whole genome shotgun (WGS) entry which is preliminary data.</text>
</comment>
<dbReference type="PANTHER" id="PTHR12526:SF633">
    <property type="entry name" value="COLANIC ACID BIOSYNTHESIS GLYCOSYL TRANSFERASE WCAI-RELATED"/>
    <property type="match status" value="1"/>
</dbReference>
<evidence type="ECO:0000259" key="1">
    <source>
        <dbReference type="Pfam" id="PF00534"/>
    </source>
</evidence>
<dbReference type="AlphaFoldDB" id="A0A367GR18"/>